<evidence type="ECO:0000256" key="5">
    <source>
        <dbReference type="SAM" id="MobiDB-lite"/>
    </source>
</evidence>
<dbReference type="CDD" id="cd06251">
    <property type="entry name" value="M14_ASTE_ASPA-like"/>
    <property type="match status" value="1"/>
</dbReference>
<accession>A0ABX1VAI7</accession>
<keyword evidence="8" id="KW-1185">Reference proteome</keyword>
<dbReference type="Gene3D" id="3.40.630.10">
    <property type="entry name" value="Zn peptidases"/>
    <property type="match status" value="1"/>
</dbReference>
<proteinExistence type="predicted"/>
<dbReference type="Proteomes" id="UP000609651">
    <property type="component" value="Unassembled WGS sequence"/>
</dbReference>
<organism evidence="7 8">
    <name type="scientific">Alienimonas chondri</name>
    <dbReference type="NCBI Taxonomy" id="2681879"/>
    <lineage>
        <taxon>Bacteria</taxon>
        <taxon>Pseudomonadati</taxon>
        <taxon>Planctomycetota</taxon>
        <taxon>Planctomycetia</taxon>
        <taxon>Planctomycetales</taxon>
        <taxon>Planctomycetaceae</taxon>
        <taxon>Alienimonas</taxon>
    </lineage>
</organism>
<dbReference type="Pfam" id="PF24827">
    <property type="entry name" value="AstE_AspA_cat"/>
    <property type="match status" value="1"/>
</dbReference>
<feature type="region of interest" description="Disordered" evidence="5">
    <location>
        <begin position="1"/>
        <end position="90"/>
    </location>
</feature>
<dbReference type="InterPro" id="IPR055438">
    <property type="entry name" value="AstE_AspA_cat"/>
</dbReference>
<dbReference type="PANTHER" id="PTHR37326">
    <property type="entry name" value="BLL3975 PROTEIN"/>
    <property type="match status" value="1"/>
</dbReference>
<protein>
    <recommendedName>
        <fullName evidence="6">Succinylglutamate desuccinylase/Aspartoacylase catalytic domain-containing protein</fullName>
    </recommendedName>
</protein>
<keyword evidence="4" id="KW-0862">Zinc</keyword>
<evidence type="ECO:0000313" key="7">
    <source>
        <dbReference type="EMBL" id="NNJ25105.1"/>
    </source>
</evidence>
<feature type="compositionally biased region" description="Acidic residues" evidence="5">
    <location>
        <begin position="50"/>
        <end position="59"/>
    </location>
</feature>
<keyword evidence="2" id="KW-0479">Metal-binding</keyword>
<dbReference type="InterPro" id="IPR053138">
    <property type="entry name" value="N-alpha-Ac-DABA_deacetylase"/>
</dbReference>
<name>A0ABX1VAI7_9PLAN</name>
<dbReference type="EMBL" id="WTPX01000025">
    <property type="protein sequence ID" value="NNJ25105.1"/>
    <property type="molecule type" value="Genomic_DNA"/>
</dbReference>
<evidence type="ECO:0000256" key="4">
    <source>
        <dbReference type="ARBA" id="ARBA00022833"/>
    </source>
</evidence>
<sequence length="409" mass="43400">MNDPSVNDDSSDLAKDELAENDLEPLAGPTIDPSEEIPGDLPNGEPNAGIDDDAEDASAETDTMPADPEPPDLTPRTDVPVPSQDGAAIRPLTVGGTVCPAGARTHVELPVGRLPTETWLNVPVEIVRGERPGPTVWLTAAIHGDELNGVEVIRRVLAKVTCEKLRGTLLAVPIVNVFGFNARSRYLPDRRDLNRSFPGSASGSSASQLAHLLMTEVVAHADVGLDLHTGSDHRFNLPQIRANLEDAETLRLAEAFHAPVTMHSGVRDGSLRGAATALGKPVLLYEAGEPQRFNGESIEVGVRGVLSVLRALDMLPPRSAASKAKHPDPPPSVRVPSSTWVRAKRSGIFRPTANLGVHVSKGDRLGGIADAFGRNRSALKAPFDGVVIARANNPLVHRGDGVVHLGRVE</sequence>
<evidence type="ECO:0000256" key="2">
    <source>
        <dbReference type="ARBA" id="ARBA00022723"/>
    </source>
</evidence>
<feature type="domain" description="Succinylglutamate desuccinylase/Aspartoacylase catalytic" evidence="6">
    <location>
        <begin position="132"/>
        <end position="311"/>
    </location>
</feature>
<comment type="cofactor">
    <cofactor evidence="1">
        <name>Zn(2+)</name>
        <dbReference type="ChEBI" id="CHEBI:29105"/>
    </cofactor>
</comment>
<reference evidence="7 8" key="1">
    <citation type="journal article" date="2020" name="Syst. Appl. Microbiol.">
        <title>Alienimonas chondri sp. nov., a novel planctomycete isolated from the biofilm of the red alga Chondrus crispus.</title>
        <authorList>
            <person name="Vitorino I."/>
            <person name="Albuquerque L."/>
            <person name="Wiegand S."/>
            <person name="Kallscheuer N."/>
            <person name="da Costa M.S."/>
            <person name="Lobo-da-Cunha A."/>
            <person name="Jogler C."/>
            <person name="Lage O.M."/>
        </authorList>
    </citation>
    <scope>NUCLEOTIDE SEQUENCE [LARGE SCALE GENOMIC DNA]</scope>
    <source>
        <strain evidence="7 8">LzC2</strain>
    </source>
</reference>
<keyword evidence="3" id="KW-0378">Hydrolase</keyword>
<dbReference type="SUPFAM" id="SSF53187">
    <property type="entry name" value="Zn-dependent exopeptidases"/>
    <property type="match status" value="1"/>
</dbReference>
<gene>
    <name evidence="7" type="ORF">LzC2_11680</name>
</gene>
<comment type="caution">
    <text evidence="7">The sequence shown here is derived from an EMBL/GenBank/DDBJ whole genome shotgun (WGS) entry which is preliminary data.</text>
</comment>
<evidence type="ECO:0000259" key="6">
    <source>
        <dbReference type="Pfam" id="PF24827"/>
    </source>
</evidence>
<dbReference type="PANTHER" id="PTHR37326:SF2">
    <property type="entry name" value="SUCCINYLGLUTAMATE DESUCCINYLASE_ASPARTOACYLASE FAMILY PROTEIN"/>
    <property type="match status" value="1"/>
</dbReference>
<evidence type="ECO:0000256" key="3">
    <source>
        <dbReference type="ARBA" id="ARBA00022801"/>
    </source>
</evidence>
<evidence type="ECO:0000313" key="8">
    <source>
        <dbReference type="Proteomes" id="UP000609651"/>
    </source>
</evidence>
<evidence type="ECO:0000256" key="1">
    <source>
        <dbReference type="ARBA" id="ARBA00001947"/>
    </source>
</evidence>